<evidence type="ECO:0000313" key="3">
    <source>
        <dbReference type="Proteomes" id="UP000199012"/>
    </source>
</evidence>
<gene>
    <name evidence="2" type="ORF">SAMN05421867_10421</name>
</gene>
<dbReference type="InterPro" id="IPR005184">
    <property type="entry name" value="DUF306_Meta_HslJ"/>
</dbReference>
<accession>A0A1I0X053</accession>
<organism evidence="2 3">
    <name type="scientific">Cellulomonas marina</name>
    <dbReference type="NCBI Taxonomy" id="988821"/>
    <lineage>
        <taxon>Bacteria</taxon>
        <taxon>Bacillati</taxon>
        <taxon>Actinomycetota</taxon>
        <taxon>Actinomycetes</taxon>
        <taxon>Micrococcales</taxon>
        <taxon>Cellulomonadaceae</taxon>
        <taxon>Cellulomonas</taxon>
    </lineage>
</organism>
<dbReference type="InterPro" id="IPR053147">
    <property type="entry name" value="Hsp_HslJ-like"/>
</dbReference>
<dbReference type="RefSeq" id="WP_090031379.1">
    <property type="nucleotide sequence ID" value="NZ_BONM01000015.1"/>
</dbReference>
<dbReference type="Gene3D" id="2.40.128.270">
    <property type="match status" value="1"/>
</dbReference>
<name>A0A1I0X053_9CELL</name>
<feature type="domain" description="DUF306" evidence="1">
    <location>
        <begin position="5"/>
        <end position="105"/>
    </location>
</feature>
<dbReference type="Pfam" id="PF03724">
    <property type="entry name" value="META"/>
    <property type="match status" value="1"/>
</dbReference>
<keyword evidence="3" id="KW-1185">Reference proteome</keyword>
<dbReference type="AlphaFoldDB" id="A0A1I0X053"/>
<protein>
    <submittedName>
        <fullName evidence="2">META domain-containing protein</fullName>
    </submittedName>
</protein>
<dbReference type="Proteomes" id="UP000199012">
    <property type="component" value="Unassembled WGS sequence"/>
</dbReference>
<dbReference type="STRING" id="988821.SAMN05421867_10421"/>
<dbReference type="InterPro" id="IPR038670">
    <property type="entry name" value="HslJ-like_sf"/>
</dbReference>
<reference evidence="2 3" key="1">
    <citation type="submission" date="2016-10" db="EMBL/GenBank/DDBJ databases">
        <authorList>
            <person name="de Groot N.N."/>
        </authorList>
    </citation>
    <scope>NUCLEOTIDE SEQUENCE [LARGE SCALE GENOMIC DNA]</scope>
    <source>
        <strain evidence="2 3">CGMCC 4.6945</strain>
    </source>
</reference>
<dbReference type="OrthoDB" id="4826951at2"/>
<dbReference type="PANTHER" id="PTHR35535">
    <property type="entry name" value="HEAT SHOCK PROTEIN HSLJ"/>
    <property type="match status" value="1"/>
</dbReference>
<evidence type="ECO:0000259" key="1">
    <source>
        <dbReference type="Pfam" id="PF03724"/>
    </source>
</evidence>
<sequence length="116" mass="11928">MSGLAGTWTVVRIGTAATAEGAQGRPSLTFEGDGQVFGYGGVNRLRGTWTLDVDRLAFGPVVATRMAGPDDVTATETALLALLARPARLTLQGGPDHAVLHGVDGTEAELVREVGA</sequence>
<dbReference type="PANTHER" id="PTHR35535:SF1">
    <property type="entry name" value="HEAT SHOCK PROTEIN HSLJ"/>
    <property type="match status" value="1"/>
</dbReference>
<dbReference type="EMBL" id="FOKA01000004">
    <property type="protein sequence ID" value="SFA94271.1"/>
    <property type="molecule type" value="Genomic_DNA"/>
</dbReference>
<evidence type="ECO:0000313" key="2">
    <source>
        <dbReference type="EMBL" id="SFA94271.1"/>
    </source>
</evidence>
<proteinExistence type="predicted"/>